<feature type="compositionally biased region" description="Polar residues" evidence="1">
    <location>
        <begin position="30"/>
        <end position="39"/>
    </location>
</feature>
<keyword evidence="3" id="KW-1185">Reference proteome</keyword>
<proteinExistence type="predicted"/>
<feature type="region of interest" description="Disordered" evidence="1">
    <location>
        <begin position="421"/>
        <end position="443"/>
    </location>
</feature>
<feature type="region of interest" description="Disordered" evidence="1">
    <location>
        <begin position="20"/>
        <end position="77"/>
    </location>
</feature>
<evidence type="ECO:0000313" key="2">
    <source>
        <dbReference type="EMBL" id="KAH8695583.1"/>
    </source>
</evidence>
<dbReference type="PANTHER" id="PTHR38887">
    <property type="entry name" value="CHROMOSOME 21, WHOLE GENOME SHOTGUN SEQUENCE"/>
    <property type="match status" value="1"/>
</dbReference>
<dbReference type="Proteomes" id="UP001201262">
    <property type="component" value="Unassembled WGS sequence"/>
</dbReference>
<accession>A0AAD4KLR8</accession>
<gene>
    <name evidence="2" type="ORF">BGW36DRAFT_361273</name>
</gene>
<dbReference type="EMBL" id="JAJTJA010000008">
    <property type="protein sequence ID" value="KAH8695583.1"/>
    <property type="molecule type" value="Genomic_DNA"/>
</dbReference>
<protein>
    <submittedName>
        <fullName evidence="2">Uncharacterized protein</fullName>
    </submittedName>
</protein>
<feature type="compositionally biased region" description="Pro residues" evidence="1">
    <location>
        <begin position="544"/>
        <end position="553"/>
    </location>
</feature>
<evidence type="ECO:0000256" key="1">
    <source>
        <dbReference type="SAM" id="MobiDB-lite"/>
    </source>
</evidence>
<sequence>MSGLINRVATGVGLVAEAHQHHKAKKAARQNASSTSIGLASSHDRNVPPNQDSVEAQDRSLTPAASEPAELEEEQWELDEAQDELVGGSAPRKSKNGAANPDKVVKAFLDRHPLLDSTAEDNSYHLAKLEYPVVLPQRRPRVKKRGFIRAYAPGLQNKGIDQVMWLDFIEVFNEASLANPWINAINLASLATNALPSAISFAVSTAIMIATQIAMETQGRYRQNTSLAKLNNEFFRPRGLYCLVMTWDPNSLSSRVNMGVNTTIKNSVSNQNKTMHNFHSSYGTTTQFEFMQTAELVFPGLDYIAAAPGEEAKGIKSKLKRSKLFVSEYMDRKAQAKFVGENPNNLLSNELNPTFASKFADPNHPIHSGDLVSLISLGYINPSRIRSIDGSRNGRSGGRLIESNLLGSRRGLAERIGGDAYYSQNSCQSDPGHVDSLSRRRGRGGGGLVGGLVGIAAEAVRNHGQQSNPRSPQDQEEIFRRESKLNDTQRQPVGGRRALERDGPLGINKLLKQKVLYLMVVNMPTEDEMSEARQITAEWESRDGPPPYEEVEM</sequence>
<dbReference type="RefSeq" id="XP_046070725.1">
    <property type="nucleotide sequence ID" value="XM_046214263.1"/>
</dbReference>
<dbReference type="GeneID" id="70244550"/>
<reference evidence="2" key="1">
    <citation type="submission" date="2021-12" db="EMBL/GenBank/DDBJ databases">
        <title>Convergent genome expansion in fungi linked to evolution of root-endophyte symbiosis.</title>
        <authorList>
            <consortium name="DOE Joint Genome Institute"/>
            <person name="Ke Y.-H."/>
            <person name="Bonito G."/>
            <person name="Liao H.-L."/>
            <person name="Looney B."/>
            <person name="Rojas-Flechas A."/>
            <person name="Nash J."/>
            <person name="Hameed K."/>
            <person name="Schadt C."/>
            <person name="Martin F."/>
            <person name="Crous P.W."/>
            <person name="Miettinen O."/>
            <person name="Magnuson J.K."/>
            <person name="Labbe J."/>
            <person name="Jacobson D."/>
            <person name="Doktycz M.J."/>
            <person name="Veneault-Fourrey C."/>
            <person name="Kuo A."/>
            <person name="Mondo S."/>
            <person name="Calhoun S."/>
            <person name="Riley R."/>
            <person name="Ohm R."/>
            <person name="LaButti K."/>
            <person name="Andreopoulos B."/>
            <person name="Pangilinan J."/>
            <person name="Nolan M."/>
            <person name="Tritt A."/>
            <person name="Clum A."/>
            <person name="Lipzen A."/>
            <person name="Daum C."/>
            <person name="Barry K."/>
            <person name="Grigoriev I.V."/>
            <person name="Vilgalys R."/>
        </authorList>
    </citation>
    <scope>NUCLEOTIDE SEQUENCE</scope>
    <source>
        <strain evidence="2">PMI_201</strain>
    </source>
</reference>
<dbReference type="InterPro" id="IPR053221">
    <property type="entry name" value="Burnettramic_acid_biosynth"/>
</dbReference>
<name>A0AAD4KLR8_9EURO</name>
<dbReference type="PANTHER" id="PTHR38887:SF1">
    <property type="entry name" value="RAS MODIFICATION PROTEIN ERF4"/>
    <property type="match status" value="1"/>
</dbReference>
<dbReference type="AlphaFoldDB" id="A0AAD4KLR8"/>
<comment type="caution">
    <text evidence="2">The sequence shown here is derived from an EMBL/GenBank/DDBJ whole genome shotgun (WGS) entry which is preliminary data.</text>
</comment>
<evidence type="ECO:0000313" key="3">
    <source>
        <dbReference type="Proteomes" id="UP001201262"/>
    </source>
</evidence>
<feature type="region of interest" description="Disordered" evidence="1">
    <location>
        <begin position="529"/>
        <end position="553"/>
    </location>
</feature>
<organism evidence="2 3">
    <name type="scientific">Talaromyces proteolyticus</name>
    <dbReference type="NCBI Taxonomy" id="1131652"/>
    <lineage>
        <taxon>Eukaryota</taxon>
        <taxon>Fungi</taxon>
        <taxon>Dikarya</taxon>
        <taxon>Ascomycota</taxon>
        <taxon>Pezizomycotina</taxon>
        <taxon>Eurotiomycetes</taxon>
        <taxon>Eurotiomycetidae</taxon>
        <taxon>Eurotiales</taxon>
        <taxon>Trichocomaceae</taxon>
        <taxon>Talaromyces</taxon>
        <taxon>Talaromyces sect. Bacilispori</taxon>
    </lineage>
</organism>